<dbReference type="AlphaFoldDB" id="U4QA69"/>
<dbReference type="EMBL" id="CBUH010000007">
    <property type="protein sequence ID" value="CDI41337.1"/>
    <property type="molecule type" value="Genomic_DNA"/>
</dbReference>
<comment type="caution">
    <text evidence="1">The sequence shown here is derived from an EMBL/GenBank/DDBJ whole genome shotgun (WGS) entry which is preliminary data.</text>
</comment>
<proteinExistence type="predicted"/>
<evidence type="ECO:0000313" key="2">
    <source>
        <dbReference type="Proteomes" id="UP000017243"/>
    </source>
</evidence>
<evidence type="ECO:0000313" key="1">
    <source>
        <dbReference type="EMBL" id="CDI41337.1"/>
    </source>
</evidence>
<dbReference type="Proteomes" id="UP000017243">
    <property type="component" value="Unassembled WGS sequence"/>
</dbReference>
<sequence length="32" mass="3440">MSQIVAVILNSLKSNKSLVSVNIFAVVQKPLV</sequence>
<reference evidence="1 2" key="1">
    <citation type="submission" date="2013-09" db="EMBL/GenBank/DDBJ databases">
        <title>Draft Genome Sequence of five Lactobacillus helveticus strains CIRM-BIA 101T, 103, 104, 951 and 953 isolated from milk product.</title>
        <authorList>
            <person name="Valence F."/>
            <person name="Chuat V."/>
            <person name="Ma L."/>
            <person name="Creno S."/>
            <person name="Falentin H."/>
            <person name="Lortal S."/>
            <person name="Bizet C."/>
            <person name="Clermont D."/>
            <person name="Loux V."/>
            <person name="Bouchier C."/>
            <person name="Cousin S."/>
        </authorList>
    </citation>
    <scope>NUCLEOTIDE SEQUENCE [LARGE SCALE GENOMIC DNA]</scope>
    <source>
        <strain evidence="1 2">CIRM-BIA 953</strain>
    </source>
</reference>
<name>U4QA69_LACHE</name>
<organism evidence="1 2">
    <name type="scientific">Lactobacillus helveticus CIRM-BIA 953</name>
    <dbReference type="NCBI Taxonomy" id="1226335"/>
    <lineage>
        <taxon>Bacteria</taxon>
        <taxon>Bacillati</taxon>
        <taxon>Bacillota</taxon>
        <taxon>Bacilli</taxon>
        <taxon>Lactobacillales</taxon>
        <taxon>Lactobacillaceae</taxon>
        <taxon>Lactobacillus</taxon>
    </lineage>
</organism>
<accession>U4QA69</accession>
<gene>
    <name evidence="1" type="ORF">LHCIRMBIA953_00988</name>
</gene>
<protein>
    <submittedName>
        <fullName evidence="1">Uncharacterized protein</fullName>
    </submittedName>
</protein>